<sequence>MKWAIVNEIGNEEKRTETIIVDAETPTKAMLEEFSNSALDMISRGKQQFEEESATIAVYEVFENEDGDISLGKFNHLIAINDRSDLARNMQKLLDEEKAKIDKYLLFDGSNFLQPSEAFQKEWGIEKLEVQFLEDGRIRTQSVSRFVSANCIHWGMKEEQEEEFDE</sequence>
<reference evidence="2" key="1">
    <citation type="journal article" date="2019" name="Int. J. Syst. Evol. Microbiol.">
        <title>The Global Catalogue of Microorganisms (GCM) 10K type strain sequencing project: providing services to taxonomists for standard genome sequencing and annotation.</title>
        <authorList>
            <consortium name="The Broad Institute Genomics Platform"/>
            <consortium name="The Broad Institute Genome Sequencing Center for Infectious Disease"/>
            <person name="Wu L."/>
            <person name="Ma J."/>
        </authorList>
    </citation>
    <scope>NUCLEOTIDE SEQUENCE [LARGE SCALE GENOMIC DNA]</scope>
    <source>
        <strain evidence="2">CGMCC 1.15942</strain>
    </source>
</reference>
<evidence type="ECO:0000313" key="2">
    <source>
        <dbReference type="Proteomes" id="UP000630615"/>
    </source>
</evidence>
<comment type="caution">
    <text evidence="1">The sequence shown here is derived from an EMBL/GenBank/DDBJ whole genome shotgun (WGS) entry which is preliminary data.</text>
</comment>
<organism evidence="1 2">
    <name type="scientific">Enterococcus wangshanyuanii</name>
    <dbReference type="NCBI Taxonomy" id="2005703"/>
    <lineage>
        <taxon>Bacteria</taxon>
        <taxon>Bacillati</taxon>
        <taxon>Bacillota</taxon>
        <taxon>Bacilli</taxon>
        <taxon>Lactobacillales</taxon>
        <taxon>Enterococcaceae</taxon>
        <taxon>Enterococcus</taxon>
    </lineage>
</organism>
<protein>
    <submittedName>
        <fullName evidence="1">Uncharacterized protein</fullName>
    </submittedName>
</protein>
<accession>A0ABQ1P2P4</accession>
<keyword evidence="2" id="KW-1185">Reference proteome</keyword>
<dbReference type="EMBL" id="BMKI01000003">
    <property type="protein sequence ID" value="GGC88182.1"/>
    <property type="molecule type" value="Genomic_DNA"/>
</dbReference>
<evidence type="ECO:0000313" key="1">
    <source>
        <dbReference type="EMBL" id="GGC88182.1"/>
    </source>
</evidence>
<dbReference type="RefSeq" id="WP_088271248.1">
    <property type="nucleotide sequence ID" value="NZ_BMKI01000003.1"/>
</dbReference>
<name>A0ABQ1P2P4_9ENTE</name>
<proteinExistence type="predicted"/>
<gene>
    <name evidence="1" type="ORF">GCM10011573_17230</name>
</gene>
<dbReference type="Proteomes" id="UP000630615">
    <property type="component" value="Unassembled WGS sequence"/>
</dbReference>